<evidence type="ECO:0000256" key="1">
    <source>
        <dbReference type="SAM" id="SignalP"/>
    </source>
</evidence>
<protein>
    <recommendedName>
        <fullName evidence="2">Transglutaminase-like domain-containing protein</fullName>
    </recommendedName>
</protein>
<evidence type="ECO:0000313" key="3">
    <source>
        <dbReference type="EMBL" id="MDZ7542459.1"/>
    </source>
</evidence>
<accession>A0AAW9K3X0</accession>
<dbReference type="InterPro" id="IPR002931">
    <property type="entry name" value="Transglutaminase-like"/>
</dbReference>
<feature type="signal peptide" evidence="1">
    <location>
        <begin position="1"/>
        <end position="25"/>
    </location>
</feature>
<name>A0AAW9K3X0_CLOPF</name>
<feature type="domain" description="Transglutaminase-like" evidence="2">
    <location>
        <begin position="188"/>
        <end position="271"/>
    </location>
</feature>
<proteinExistence type="predicted"/>
<dbReference type="EMBL" id="WNUR01000177">
    <property type="protein sequence ID" value="MDZ7542459.1"/>
    <property type="molecule type" value="Genomic_DNA"/>
</dbReference>
<feature type="chain" id="PRO_5043880616" description="Transglutaminase-like domain-containing protein" evidence="1">
    <location>
        <begin position="26"/>
        <end position="274"/>
    </location>
</feature>
<feature type="non-terminal residue" evidence="3">
    <location>
        <position position="274"/>
    </location>
</feature>
<dbReference type="InterPro" id="IPR038765">
    <property type="entry name" value="Papain-like_cys_pep_sf"/>
</dbReference>
<keyword evidence="1" id="KW-0732">Signal</keyword>
<reference evidence="3" key="1">
    <citation type="submission" date="2019-11" db="EMBL/GenBank/DDBJ databases">
        <title>Characterization of Clostridium perfringens isolates from swine manure treated agricultural soils.</title>
        <authorList>
            <person name="Wushke S.T."/>
        </authorList>
    </citation>
    <scope>NUCLEOTIDE SEQUENCE</scope>
    <source>
        <strain evidence="3">X62</strain>
    </source>
</reference>
<dbReference type="Pfam" id="PF01841">
    <property type="entry name" value="Transglut_core"/>
    <property type="match status" value="1"/>
</dbReference>
<dbReference type="Proteomes" id="UP001288944">
    <property type="component" value="Unassembled WGS sequence"/>
</dbReference>
<gene>
    <name evidence="3" type="ORF">GNF83_14840</name>
</gene>
<sequence length="274" mass="31401">MKKIIRVLNLVFILILGSSIHKVNAEVINNNEASMDLKQYYEYNDKSRLENKIANVSETELLMEGRVYNDTNTLDSNTLSYSEIKKLIKDRVYKSLVNIESTIDISDLCTNIYYDDAQDIFSAYFDAIYENPNIFYAPNKVGMSYAYDRNTKKLIKCNLNVSYQYSNSEILEMTNAFNNKVNYILEEYLSNTNDKLALEYIINDYLLDNTTYDYDNYLKDTIPDISHTAYGALINGVAVCDGYAKAVKVLANILGIESGIVTSSEMNHAWNYIN</sequence>
<evidence type="ECO:0000313" key="4">
    <source>
        <dbReference type="Proteomes" id="UP001288944"/>
    </source>
</evidence>
<dbReference type="AlphaFoldDB" id="A0AAW9K3X0"/>
<organism evidence="3 4">
    <name type="scientific">Clostridium perfringens</name>
    <dbReference type="NCBI Taxonomy" id="1502"/>
    <lineage>
        <taxon>Bacteria</taxon>
        <taxon>Bacillati</taxon>
        <taxon>Bacillota</taxon>
        <taxon>Clostridia</taxon>
        <taxon>Eubacteriales</taxon>
        <taxon>Clostridiaceae</taxon>
        <taxon>Clostridium</taxon>
    </lineage>
</organism>
<comment type="caution">
    <text evidence="3">The sequence shown here is derived from an EMBL/GenBank/DDBJ whole genome shotgun (WGS) entry which is preliminary data.</text>
</comment>
<evidence type="ECO:0000259" key="2">
    <source>
        <dbReference type="Pfam" id="PF01841"/>
    </source>
</evidence>
<dbReference type="SUPFAM" id="SSF54001">
    <property type="entry name" value="Cysteine proteinases"/>
    <property type="match status" value="1"/>
</dbReference>